<evidence type="ECO:0000256" key="5">
    <source>
        <dbReference type="ARBA" id="ARBA00022452"/>
    </source>
</evidence>
<feature type="region of interest" description="Disordered" evidence="12">
    <location>
        <begin position="1"/>
        <end position="29"/>
    </location>
</feature>
<comment type="subcellular location">
    <subcellularLocation>
        <location evidence="2">Cell outer membrane</location>
    </subcellularLocation>
    <subcellularLocation>
        <location evidence="1">Cell surface</location>
    </subcellularLocation>
</comment>
<accession>A0ABV6HTG3</accession>
<dbReference type="Pfam" id="PF05658">
    <property type="entry name" value="YadA_head"/>
    <property type="match status" value="3"/>
</dbReference>
<evidence type="ECO:0000256" key="4">
    <source>
        <dbReference type="ARBA" id="ARBA00022448"/>
    </source>
</evidence>
<feature type="domain" description="Trimeric autotransporter adhesin YadA-like C-terminal membrane anchor" evidence="13">
    <location>
        <begin position="2424"/>
        <end position="2484"/>
    </location>
</feature>
<feature type="coiled-coil region" evidence="11">
    <location>
        <begin position="2389"/>
        <end position="2416"/>
    </location>
</feature>
<proteinExistence type="inferred from homology"/>
<dbReference type="InterPro" id="IPR008640">
    <property type="entry name" value="Adhesin_Head_dom"/>
</dbReference>
<organism evidence="16 17">
    <name type="scientific">Gallibacterium melopsittaci</name>
    <dbReference type="NCBI Taxonomy" id="516063"/>
    <lineage>
        <taxon>Bacteria</taxon>
        <taxon>Pseudomonadati</taxon>
        <taxon>Pseudomonadota</taxon>
        <taxon>Gammaproteobacteria</taxon>
        <taxon>Pasteurellales</taxon>
        <taxon>Pasteurellaceae</taxon>
        <taxon>Gallibacterium</taxon>
    </lineage>
</organism>
<feature type="domain" description="Trimeric autotransporter adhesin YadA-like stalk" evidence="15">
    <location>
        <begin position="2366"/>
        <end position="2406"/>
    </location>
</feature>
<evidence type="ECO:0000256" key="11">
    <source>
        <dbReference type="SAM" id="Coils"/>
    </source>
</evidence>
<keyword evidence="10" id="KW-0998">Cell outer membrane</keyword>
<feature type="domain" description="Trimeric autotransporter adhesin YadA-like head" evidence="14">
    <location>
        <begin position="2082"/>
        <end position="2110"/>
    </location>
</feature>
<dbReference type="Gene3D" id="1.20.5.170">
    <property type="match status" value="2"/>
</dbReference>
<feature type="domain" description="Trimeric autotransporter adhesin YadA-like head" evidence="14">
    <location>
        <begin position="2295"/>
        <end position="2318"/>
    </location>
</feature>
<dbReference type="InterPro" id="IPR011049">
    <property type="entry name" value="Serralysin-like_metalloprot_C"/>
</dbReference>
<evidence type="ECO:0000313" key="17">
    <source>
        <dbReference type="Proteomes" id="UP001589769"/>
    </source>
</evidence>
<feature type="coiled-coil region" evidence="11">
    <location>
        <begin position="2204"/>
        <end position="2231"/>
    </location>
</feature>
<gene>
    <name evidence="16" type="ORF">ACFFHT_01040</name>
</gene>
<evidence type="ECO:0000256" key="9">
    <source>
        <dbReference type="ARBA" id="ARBA00023136"/>
    </source>
</evidence>
<evidence type="ECO:0000256" key="6">
    <source>
        <dbReference type="ARBA" id="ARBA00022692"/>
    </source>
</evidence>
<comment type="caution">
    <text evidence="16">The sequence shown here is derived from an EMBL/GenBank/DDBJ whole genome shotgun (WGS) entry which is preliminary data.</text>
</comment>
<dbReference type="InterPro" id="IPR045584">
    <property type="entry name" value="Pilin-like"/>
</dbReference>
<dbReference type="SUPFAM" id="SSF54523">
    <property type="entry name" value="Pili subunits"/>
    <property type="match status" value="1"/>
</dbReference>
<dbReference type="Gene3D" id="2.20.70.140">
    <property type="match status" value="2"/>
</dbReference>
<keyword evidence="9" id="KW-0472">Membrane</keyword>
<feature type="domain" description="Trimeric autotransporter adhesin YadA-like stalk" evidence="15">
    <location>
        <begin position="1165"/>
        <end position="1206"/>
    </location>
</feature>
<name>A0ABV6HTG3_9PAST</name>
<keyword evidence="17" id="KW-1185">Reference proteome</keyword>
<evidence type="ECO:0000313" key="16">
    <source>
        <dbReference type="EMBL" id="MFC0322160.1"/>
    </source>
</evidence>
<evidence type="ECO:0000259" key="14">
    <source>
        <dbReference type="Pfam" id="PF05658"/>
    </source>
</evidence>
<sequence length="2484" mass="254968">MILPQVGGGSSGTQNGSTDSDKPNSDENTFLTTLRGFNSSDATAGGGAEKLNSAATVSDLQKLANSPLFFSADNYATGTADTYIKRLLGERVAIKTAEFGWDGSTLGNYPGTIGANSYSGTNLAAVVRNGEIVLGFKDQPLFNTVAIGTTGSGNSITISKVTGTKPEGSSDNAPPAIQLGDTNNNPVQVKNIATPADANDAVNKSYVDGKLSDAAWTIGATVNSATGVTTPSTSVNKGDVVNFNNGTGTTAAVSVTTDSKDTFSVAFNVNEAKLKKDEKTGAIEIDITNGNPDTHSYATAQNVADMINNLGTTVSTSTFGLKAGDGNTVTNTLGNTVTVKGADSNISTKVVKKTGDMKSDELQIELNKTLNLGNDGSITTGATTVDNSGVAVGNNVKLGNTGLTITNGPSVTSTGIDAGSKTITNVAAGSLESSSTQAVNGAQIGNLATTLGLTLDTAKTGFTTPSFTAVTASADSGKTAAAPTSYKGAIDDLTKAVNKGLVFKGESASSAITKQLGETLEFSSDDSTDKAWKGSNIQVTSTTGGKVNINLKELSAISDENNADNSALTTGTVVKNYVESKLAASAQQYQGDNKESGKQTLVTIKRTPSDILGIKGGATGNLTDGNIGTVADAATGAITIKLAEKVNLGANGSLTIDGSVLDNTGLTATKVIVGGTGGVEITKVEGNQGSANVAPPAIQLGATGTPVQVKNIANPVDDNDAVNKKFLTDQIAASAQQYQGDNTIGGNGDDKNNLVTISRTPANPLGIKGGATDYSEENNLAVIADSKVGTLTLRLAKALKGLTSATYTKAATTSDPAVTTVVDGSGITITPNKGVGNTKPDTNKTVSLTKDGLNNGDNTIQNVKSVLDGKEVAGGSTEDSKTVPNATNPNTFLTTLRGFTTESNADKLNSGATVGDLQKLANSPLFFSADNYVNTENNTYVAKKLGERLSINAGSFNYNSKDVTAHSVGSTSYSNSNLAVVVNDGNLLIGFKDQPLFNTIAVGTTGTGNSVVIQKVDGKAPEGEKNTPPAIQLGDTNNNPVQVKNVATPADGNDAVNKSYADKLAAAATTKVTGDGASVVSSTKANDGSTTYNVHVDKVIQFTDTSGNALVEKGGKFYVANKDGQVPLTEEGKPDSKKEVAASDVRIKLVNPVTGAGAAAPVLGNVGAGSVTEDSTDAINGGQLYSIQKDVLGYTEETKNGKKTGNLVAPTFTAVTAGGTGTDPNTEAPTTFAGAINQLTTAANKGRVYAGDVLVKDSDDTDTGRKNEFTRQLGETLNIKGGVTDATKLSDDNIGVVSNGKDTLTVKLAKELTGLTSAEFTDADGNTSTVEGGQTTYTSKATTTADGATKQTTTTVGKDGITITSTTTPKEGSDNATKTTVSLTEDGLNNGGNAITGVKSAVEDMKVTAPDGTDDSEKNGDNLKNPTFAQRLEAAAKDDTAKGSAVNVEDLYNASQEASKAAAAAKTVVKGAGAAVVSKTTGAQDQDIYEVKVEQAVTYTDAQGNKLVKGADGEWYKEDDLKGKAYIPSADPTEKGTWMEVGEDGSLKTTTAPTKATPVSMKLVNADGTTTTATQLGNVASAIGGVTADKDGNNTFMDNLKKVGSKGDDAIDANSAVTTQDLKNLADTGFKLMTSGQGENPAQTVKMGDTINVVNGANTKVSAITSANGVHTYSINVDGLPMAFKDAEGNPLVKVGDKFYKASDIGTDGKLKTDAEPATPAAVTLLDKDGSVPADGQKLAGIQSSVKDVTVLNDPSKPGSGPKANATFADKLATAAADDKLKNAAVNVSDLNEVSKRAEKANKAAENAQATASKGFNVKVSADGGNSSTTFSGTDGDNIAPGESIEFVAGKNVTLDQSEGKIKISTNDQAIVNNTVLPVDYVVETKDDKGNVTAREKVYKGADGFFYKDAILAQNVDKDGNYIKDGETVSAQNSRVDMKNITTAVQNPDGTFTNATKLTNIADGLITENSTDAINGSQLYKLKAELGATEEITKNFHTVEMKEFTTTIVRDGKVENITVKVPVDENGKPYLKTYNVQGQQEYITNSVYSAIHNMNEQGIKYFHTNDGQTPVDQAENTEDSSANAKYATAVGYQASVEKGADNAIAFGQNSTVLKDSTNALAIGSGGTVIGDNAISIGTGHTVAGEASGAIGDPTVINAKSSYSVGNNNSIGDAEQMKEIADLIKQRKELKRPDIPKPDATDEELKIYQEKLANYLKDKETLTNKIITLTEQVTTEDVMVMGNNVKVGGNANGAVAVGSKINIAENATNAVAMGTSANVKAANGVALGANTIVDAKNGVAIGYNAKVTAENSVALGANAQATQTLEQLQKATPWGDPAYVRGYGKEVVGEVSVGSVNAETGEQEVRRITNVAAGSAPTDAVNVSQIQNLGRDFTKQINNLNNRVNNLSRDIDGVAATAGAMASLPQAYIPGKSLVAVGAGAHKSQQAIAVGISRISDNGKIILKLNAAHSTTGDSTVGVGAGFQF</sequence>
<dbReference type="Pfam" id="PF05662">
    <property type="entry name" value="YadA_stalk"/>
    <property type="match status" value="4"/>
</dbReference>
<evidence type="ECO:0000256" key="2">
    <source>
        <dbReference type="ARBA" id="ARBA00004442"/>
    </source>
</evidence>
<feature type="compositionally biased region" description="Gly residues" evidence="12">
    <location>
        <begin position="1"/>
        <end position="11"/>
    </location>
</feature>
<feature type="domain" description="Trimeric autotransporter adhesin YadA-like head" evidence="14">
    <location>
        <begin position="2266"/>
        <end position="2290"/>
    </location>
</feature>
<feature type="region of interest" description="Disordered" evidence="12">
    <location>
        <begin position="1019"/>
        <end position="1039"/>
    </location>
</feature>
<keyword evidence="7" id="KW-0732">Signal</keyword>
<dbReference type="InterPro" id="IPR008635">
    <property type="entry name" value="Coiled_stalk_dom"/>
</dbReference>
<keyword evidence="4" id="KW-0813">Transport</keyword>
<dbReference type="Proteomes" id="UP001589769">
    <property type="component" value="Unassembled WGS sequence"/>
</dbReference>
<dbReference type="Gene3D" id="2.150.10.10">
    <property type="entry name" value="Serralysin-like metalloprotease, C-terminal"/>
    <property type="match status" value="2"/>
</dbReference>
<dbReference type="InterPro" id="IPR005594">
    <property type="entry name" value="YadA_C"/>
</dbReference>
<dbReference type="Gene3D" id="3.30.1300.30">
    <property type="entry name" value="GSPII I/J protein-like"/>
    <property type="match status" value="1"/>
</dbReference>
<keyword evidence="8" id="KW-0653">Protein transport</keyword>
<keyword evidence="6" id="KW-0812">Transmembrane</keyword>
<reference evidence="16 17" key="1">
    <citation type="submission" date="2024-09" db="EMBL/GenBank/DDBJ databases">
        <authorList>
            <person name="Sun Q."/>
            <person name="Mori K."/>
        </authorList>
    </citation>
    <scope>NUCLEOTIDE SEQUENCE [LARGE SCALE GENOMIC DNA]</scope>
    <source>
        <strain evidence="16 17">CCM 7538</strain>
    </source>
</reference>
<evidence type="ECO:0000256" key="8">
    <source>
        <dbReference type="ARBA" id="ARBA00022927"/>
    </source>
</evidence>
<dbReference type="RefSeq" id="WP_382372639.1">
    <property type="nucleotide sequence ID" value="NZ_JBHLWA010000004.1"/>
</dbReference>
<evidence type="ECO:0000256" key="12">
    <source>
        <dbReference type="SAM" id="MobiDB-lite"/>
    </source>
</evidence>
<feature type="domain" description="Trimeric autotransporter adhesin YadA-like stalk" evidence="15">
    <location>
        <begin position="423"/>
        <end position="458"/>
    </location>
</feature>
<evidence type="ECO:0000259" key="15">
    <source>
        <dbReference type="Pfam" id="PF05662"/>
    </source>
</evidence>
<feature type="coiled-coil region" evidence="11">
    <location>
        <begin position="1781"/>
        <end position="1811"/>
    </location>
</feature>
<evidence type="ECO:0000259" key="13">
    <source>
        <dbReference type="Pfam" id="PF03895"/>
    </source>
</evidence>
<evidence type="ECO:0000256" key="7">
    <source>
        <dbReference type="ARBA" id="ARBA00022729"/>
    </source>
</evidence>
<evidence type="ECO:0000256" key="1">
    <source>
        <dbReference type="ARBA" id="ARBA00004241"/>
    </source>
</evidence>
<evidence type="ECO:0000256" key="10">
    <source>
        <dbReference type="ARBA" id="ARBA00023237"/>
    </source>
</evidence>
<evidence type="ECO:0000256" key="3">
    <source>
        <dbReference type="ARBA" id="ARBA00005848"/>
    </source>
</evidence>
<keyword evidence="5" id="KW-1134">Transmembrane beta strand</keyword>
<comment type="similarity">
    <text evidence="3">Belongs to the autotransporter-2 (AT-2) (TC 1.B.40) family.</text>
</comment>
<feature type="domain" description="Trimeric autotransporter adhesin YadA-like stalk" evidence="15">
    <location>
        <begin position="1957"/>
        <end position="1989"/>
    </location>
</feature>
<dbReference type="SUPFAM" id="SSF101967">
    <property type="entry name" value="Adhesin YadA, collagen-binding domain"/>
    <property type="match status" value="3"/>
</dbReference>
<dbReference type="Pfam" id="PF03895">
    <property type="entry name" value="YadA_anchor"/>
    <property type="match status" value="1"/>
</dbReference>
<protein>
    <submittedName>
        <fullName evidence="16">YadA-like family protein</fullName>
    </submittedName>
</protein>
<keyword evidence="11" id="KW-0175">Coiled coil</keyword>
<dbReference type="EMBL" id="JBHLWA010000004">
    <property type="protein sequence ID" value="MFC0322160.1"/>
    <property type="molecule type" value="Genomic_DNA"/>
</dbReference>